<dbReference type="InterPro" id="IPR000719">
    <property type="entry name" value="Prot_kinase_dom"/>
</dbReference>
<evidence type="ECO:0000313" key="12">
    <source>
        <dbReference type="Proteomes" id="UP000182658"/>
    </source>
</evidence>
<proteinExistence type="predicted"/>
<dbReference type="InParanoid" id="A0A1J7JDK8"/>
<comment type="catalytic activity">
    <reaction evidence="8">
        <text>L-threonyl-[protein] + ATP = O-phospho-L-threonyl-[protein] + ADP + H(+)</text>
        <dbReference type="Rhea" id="RHEA:46608"/>
        <dbReference type="Rhea" id="RHEA-COMP:11060"/>
        <dbReference type="Rhea" id="RHEA-COMP:11605"/>
        <dbReference type="ChEBI" id="CHEBI:15378"/>
        <dbReference type="ChEBI" id="CHEBI:30013"/>
        <dbReference type="ChEBI" id="CHEBI:30616"/>
        <dbReference type="ChEBI" id="CHEBI:61977"/>
        <dbReference type="ChEBI" id="CHEBI:456216"/>
        <dbReference type="EC" id="2.7.11.1"/>
    </reaction>
</comment>
<evidence type="ECO:0000256" key="6">
    <source>
        <dbReference type="ARBA" id="ARBA00030980"/>
    </source>
</evidence>
<sequence length="430" mass="49725">MGSHYFSTCRTDERFTSESELPLVSGGSKVVVRDWDQRRCVDVWGPREHDDEFVFKAVERFIDTLPIDVIKVQLSEDGSVSSSSSDPVHDVSYVPFYPARTDFPRRVPTVCRRDLTEVDRLGLQVDMVTYKPRQGETRKVVFKYNITERNVSLFWHEVNCVMRMPTHPNIVPFDALVVDAADGVDRVVGFTTVYIPGETLHVNKDRLFKLKYLEQLIKTVDFLNLHLGIVHGDICPWNLLIDPKTDSIQLFDFNSGAKLGWEGDNDHRRAFRYDKHRNDVKFVVFTLYEIITREFCFSQEFYPHELDQSKIMRKRRWEKHNDVRLDGPVEDFRRILSNWVKERTKSDTLINHYTKAAEPLDWPQLHVPPEMVVHSCFPVNGILRSSLISSGKGFLRWERPPSRALLLAKGQRLLATGEVVQDDVGSGTTA</sequence>
<dbReference type="GO" id="GO:0004674">
    <property type="term" value="F:protein serine/threonine kinase activity"/>
    <property type="evidence" value="ECO:0007669"/>
    <property type="project" value="UniProtKB-EC"/>
</dbReference>
<evidence type="ECO:0000256" key="5">
    <source>
        <dbReference type="ARBA" id="ARBA00019973"/>
    </source>
</evidence>
<dbReference type="InterPro" id="IPR011009">
    <property type="entry name" value="Kinase-like_dom_sf"/>
</dbReference>
<comment type="function">
    <text evidence="1">Component of the EKC/KEOPS complex that is required for the formation of a threonylcarbamoyl group on adenosine at position 37 (t(6)A37) in tRNAs that read codons beginning with adenine. The complex is probably involved in the transfer of the threonylcarbamoyl moiety of threonylcarbamoyl-AMP (TC-AMP) to the N6 group of A37. BUD32 has ATPase activity in the context of the EKC/KEOPS complex and likely plays a supporting role to the catalytic subunit KAE1. The EKC/KEOPS complex also promotes both telomere uncapping and telomere elongation. The complex is required for efficient recruitment of transcriptional coactivators.</text>
</comment>
<dbReference type="PROSITE" id="PS00109">
    <property type="entry name" value="PROTEIN_KINASE_TYR"/>
    <property type="match status" value="1"/>
</dbReference>
<protein>
    <recommendedName>
        <fullName evidence="5">EKC/KEOPS complex subunit BUD32</fullName>
        <ecNumber evidence="3">2.7.11.1</ecNumber>
    </recommendedName>
    <alternativeName>
        <fullName evidence="6 7">Atypical Serine/threonine protein kinase BUD32</fullName>
    </alternativeName>
    <alternativeName>
        <fullName evidence="4">EKC/KEOPS complex subunit bud32</fullName>
    </alternativeName>
</protein>
<name>A0A1J7JDK8_9PEZI</name>
<dbReference type="GO" id="GO:0005524">
    <property type="term" value="F:ATP binding"/>
    <property type="evidence" value="ECO:0007669"/>
    <property type="project" value="InterPro"/>
</dbReference>
<dbReference type="Proteomes" id="UP000182658">
    <property type="component" value="Unassembled WGS sequence"/>
</dbReference>
<evidence type="ECO:0000256" key="1">
    <source>
        <dbReference type="ARBA" id="ARBA00003747"/>
    </source>
</evidence>
<comment type="subunit">
    <text evidence="2">Component of the EKC/KEOPS complex composed of at least BUD32, CGI121, GON7, KAE1 and PCC1; the whole complex dimerizes.</text>
</comment>
<dbReference type="PROSITE" id="PS50011">
    <property type="entry name" value="PROTEIN_KINASE_DOM"/>
    <property type="match status" value="1"/>
</dbReference>
<evidence type="ECO:0000313" key="11">
    <source>
        <dbReference type="EMBL" id="OIW25666.1"/>
    </source>
</evidence>
<evidence type="ECO:0000256" key="9">
    <source>
        <dbReference type="ARBA" id="ARBA00048679"/>
    </source>
</evidence>
<dbReference type="EC" id="2.7.11.1" evidence="3"/>
<dbReference type="OrthoDB" id="4062651at2759"/>
<dbReference type="Gene3D" id="1.10.510.10">
    <property type="entry name" value="Transferase(Phosphotransferase) domain 1"/>
    <property type="match status" value="1"/>
</dbReference>
<dbReference type="STRING" id="1408157.A0A1J7JDK8"/>
<evidence type="ECO:0000256" key="7">
    <source>
        <dbReference type="ARBA" id="ARBA00033194"/>
    </source>
</evidence>
<feature type="domain" description="Protein kinase" evidence="10">
    <location>
        <begin position="115"/>
        <end position="430"/>
    </location>
</feature>
<dbReference type="InterPro" id="IPR008266">
    <property type="entry name" value="Tyr_kinase_AS"/>
</dbReference>
<dbReference type="EMBL" id="KV875101">
    <property type="protein sequence ID" value="OIW25666.1"/>
    <property type="molecule type" value="Genomic_DNA"/>
</dbReference>
<accession>A0A1J7JDK8</accession>
<dbReference type="SMART" id="SM00220">
    <property type="entry name" value="S_TKc"/>
    <property type="match status" value="1"/>
</dbReference>
<evidence type="ECO:0000256" key="3">
    <source>
        <dbReference type="ARBA" id="ARBA00012513"/>
    </source>
</evidence>
<comment type="catalytic activity">
    <reaction evidence="9">
        <text>L-seryl-[protein] + ATP = O-phospho-L-seryl-[protein] + ADP + H(+)</text>
        <dbReference type="Rhea" id="RHEA:17989"/>
        <dbReference type="Rhea" id="RHEA-COMP:9863"/>
        <dbReference type="Rhea" id="RHEA-COMP:11604"/>
        <dbReference type="ChEBI" id="CHEBI:15378"/>
        <dbReference type="ChEBI" id="CHEBI:29999"/>
        <dbReference type="ChEBI" id="CHEBI:30616"/>
        <dbReference type="ChEBI" id="CHEBI:83421"/>
        <dbReference type="ChEBI" id="CHEBI:456216"/>
        <dbReference type="EC" id="2.7.11.1"/>
    </reaction>
</comment>
<evidence type="ECO:0000256" key="4">
    <source>
        <dbReference type="ARBA" id="ARBA00013948"/>
    </source>
</evidence>
<dbReference type="AlphaFoldDB" id="A0A1J7JDK8"/>
<gene>
    <name evidence="11" type="ORF">CONLIGDRAFT_708353</name>
</gene>
<reference evidence="11 12" key="1">
    <citation type="submission" date="2016-10" db="EMBL/GenBank/DDBJ databases">
        <title>Draft genome sequence of Coniochaeta ligniaria NRRL30616, a lignocellulolytic fungus for bioabatement of inhibitors in plant biomass hydrolysates.</title>
        <authorList>
            <consortium name="DOE Joint Genome Institute"/>
            <person name="Jimenez D.J."/>
            <person name="Hector R.E."/>
            <person name="Riley R."/>
            <person name="Sun H."/>
            <person name="Grigoriev I.V."/>
            <person name="Van Elsas J.D."/>
            <person name="Nichols N.N."/>
        </authorList>
    </citation>
    <scope>NUCLEOTIDE SEQUENCE [LARGE SCALE GENOMIC DNA]</scope>
    <source>
        <strain evidence="11 12">NRRL 30616</strain>
    </source>
</reference>
<evidence type="ECO:0000256" key="2">
    <source>
        <dbReference type="ARBA" id="ARBA00011534"/>
    </source>
</evidence>
<organism evidence="11 12">
    <name type="scientific">Coniochaeta ligniaria NRRL 30616</name>
    <dbReference type="NCBI Taxonomy" id="1408157"/>
    <lineage>
        <taxon>Eukaryota</taxon>
        <taxon>Fungi</taxon>
        <taxon>Dikarya</taxon>
        <taxon>Ascomycota</taxon>
        <taxon>Pezizomycotina</taxon>
        <taxon>Sordariomycetes</taxon>
        <taxon>Sordariomycetidae</taxon>
        <taxon>Coniochaetales</taxon>
        <taxon>Coniochaetaceae</taxon>
        <taxon>Coniochaeta</taxon>
    </lineage>
</organism>
<evidence type="ECO:0000259" key="10">
    <source>
        <dbReference type="PROSITE" id="PS50011"/>
    </source>
</evidence>
<evidence type="ECO:0000256" key="8">
    <source>
        <dbReference type="ARBA" id="ARBA00047899"/>
    </source>
</evidence>
<dbReference type="SUPFAM" id="SSF56112">
    <property type="entry name" value="Protein kinase-like (PK-like)"/>
    <property type="match status" value="1"/>
</dbReference>
<keyword evidence="12" id="KW-1185">Reference proteome</keyword>